<name>A0ABW3ANW9_9SPHI</name>
<reference evidence="2" key="1">
    <citation type="journal article" date="2019" name="Int. J. Syst. Evol. Microbiol.">
        <title>The Global Catalogue of Microorganisms (GCM) 10K type strain sequencing project: providing services to taxonomists for standard genome sequencing and annotation.</title>
        <authorList>
            <consortium name="The Broad Institute Genomics Platform"/>
            <consortium name="The Broad Institute Genome Sequencing Center for Infectious Disease"/>
            <person name="Wu L."/>
            <person name="Ma J."/>
        </authorList>
    </citation>
    <scope>NUCLEOTIDE SEQUENCE [LARGE SCALE GENOMIC DNA]</scope>
    <source>
        <strain evidence="2">CCUG 61484</strain>
    </source>
</reference>
<keyword evidence="2" id="KW-1185">Reference proteome</keyword>
<comment type="caution">
    <text evidence="1">The sequence shown here is derived from an EMBL/GenBank/DDBJ whole genome shotgun (WGS) entry which is preliminary data.</text>
</comment>
<proteinExistence type="predicted"/>
<organism evidence="1 2">
    <name type="scientific">Mucilaginibacter litoreus</name>
    <dbReference type="NCBI Taxonomy" id="1048221"/>
    <lineage>
        <taxon>Bacteria</taxon>
        <taxon>Pseudomonadati</taxon>
        <taxon>Bacteroidota</taxon>
        <taxon>Sphingobacteriia</taxon>
        <taxon>Sphingobacteriales</taxon>
        <taxon>Sphingobacteriaceae</taxon>
        <taxon>Mucilaginibacter</taxon>
    </lineage>
</organism>
<dbReference type="InterPro" id="IPR008928">
    <property type="entry name" value="6-hairpin_glycosidase_sf"/>
</dbReference>
<dbReference type="RefSeq" id="WP_377111433.1">
    <property type="nucleotide sequence ID" value="NZ_JBHTHZ010000002.1"/>
</dbReference>
<sequence>MNGTSLWAITAAEQLADLNNTPLFTYQKQSFNFSVYLLHDTLWITASSGKNGKTGFRTAFSPNGLAVKKVTKKGAGVMITLDSELGAYKVDVEFPEGDNPILHYTVRLKSAKKITVPYWPKDVLGFHQQNSGTEGETYVRQSGIRSGLIYAGMKKPDETSFLYFQNLTSINEYCIATETSVAGTVSGEWPEFGFSPPVTKQKPIPDNKELIISDAYVSFKDGVPKDQFDIAKQFMEHIAYIYLLLPNPDTKYHNYPEILEKSLFDIEHNKGCWTQRKGCSYLNAYVCDYNTPPEIMVQLAVLMPMLEYSQWSGKDIYSINAISENLSTFYDDEMKTIMRWLPSMEKNLDESEEQKVPKVMDSWYLHHPLLNLSRMALDGNKTAHELFFNSIEYAIKVAHHFNYEWPVFYNMETLEILKKESSPGQGGEKDVGGIYAHTMLQAYEISKDKRYLHEAEKAAKKLTDFGFDLFYQANNTAFSAGAMMRLYKLTKNELYLNLSYLFIANLFKNVALWECQYGYGKNFPTFFALFPLNDAPYTAVYEEQECFAAINDFLLNAQGVDIPESISLLLAEFVRHVIHRAVYYYPPMLPKEMLSESAKTGELDPKLWIALEDIHDGWEKSGSVGQEVYGAGLCFGIVPRHFVRVPGQPFLIYTDYPIASKIIKNNTVTLKILGDKKLTCRLCIVKYGEGEMPDISVMMGDKQDQDNGDKKDFRKEPMEFVLHGDQTVIIKWD</sequence>
<evidence type="ECO:0000313" key="1">
    <source>
        <dbReference type="EMBL" id="MFD0792716.1"/>
    </source>
</evidence>
<evidence type="ECO:0000313" key="2">
    <source>
        <dbReference type="Proteomes" id="UP001597010"/>
    </source>
</evidence>
<dbReference type="SUPFAM" id="SSF48208">
    <property type="entry name" value="Six-hairpin glycosidases"/>
    <property type="match status" value="1"/>
</dbReference>
<gene>
    <name evidence="1" type="ORF">ACFQZX_03750</name>
</gene>
<dbReference type="Proteomes" id="UP001597010">
    <property type="component" value="Unassembled WGS sequence"/>
</dbReference>
<protein>
    <submittedName>
        <fullName evidence="1">Uncharacterized protein</fullName>
    </submittedName>
</protein>
<accession>A0ABW3ANW9</accession>
<dbReference type="EMBL" id="JBHTHZ010000002">
    <property type="protein sequence ID" value="MFD0792716.1"/>
    <property type="molecule type" value="Genomic_DNA"/>
</dbReference>